<dbReference type="InterPro" id="IPR001466">
    <property type="entry name" value="Beta-lactam-related"/>
</dbReference>
<dbReference type="Pfam" id="PF00144">
    <property type="entry name" value="Beta-lactamase"/>
    <property type="match status" value="1"/>
</dbReference>
<sequence>MKFEDQSQVSGNGESTGRFGTAYQVLESAIEARAFPGCAFGMLAGGEVVLNDALGRFTYEPDASPVAAGTVYDIASVTKVVGTTAAAMLLVERGMLNLDTPLGEVLPGFVAKRATGDPARRVELQHLLAHNSGLPGYLELFRYAITPDALLQACLALPLQAEPGARAEYSDPGFILLGKALETMIGESLDSFADREIFQPLGMKSTGFCPAQAARPSIPPTEEDTTFRHRRIQGEVQDENAFVLGGVAGHAGIFSNVPDLLRFTGAILGSPRKDAGGAPVLFERTTVNRFAMRQEPAGSSCALGWDTPSQPSSSGTQFSQNSIGHLAYSGCSLWIDLDAAIAVVLLANRTWPDRQNQLIREVRPAFHDAVRRAL</sequence>
<dbReference type="SUPFAM" id="SSF56601">
    <property type="entry name" value="beta-lactamase/transpeptidase-like"/>
    <property type="match status" value="1"/>
</dbReference>
<dbReference type="AlphaFoldDB" id="A0A2N9L7S5"/>
<dbReference type="PANTHER" id="PTHR43283">
    <property type="entry name" value="BETA-LACTAMASE-RELATED"/>
    <property type="match status" value="1"/>
</dbReference>
<evidence type="ECO:0000313" key="3">
    <source>
        <dbReference type="EMBL" id="SPE19281.1"/>
    </source>
</evidence>
<reference evidence="4" key="1">
    <citation type="submission" date="2018-02" db="EMBL/GenBank/DDBJ databases">
        <authorList>
            <person name="Hausmann B."/>
        </authorList>
    </citation>
    <scope>NUCLEOTIDE SEQUENCE [LARGE SCALE GENOMIC DNA]</scope>
    <source>
        <strain evidence="4">Peat soil MAG SbA5</strain>
    </source>
</reference>
<dbReference type="Gene3D" id="3.40.710.10">
    <property type="entry name" value="DD-peptidase/beta-lactamase superfamily"/>
    <property type="match status" value="1"/>
</dbReference>
<keyword evidence="1" id="KW-0378">Hydrolase</keyword>
<proteinExistence type="predicted"/>
<dbReference type="Proteomes" id="UP000239735">
    <property type="component" value="Unassembled WGS sequence"/>
</dbReference>
<organism evidence="3 4">
    <name type="scientific">Candidatus Sulfuritelmatomonas gaucii</name>
    <dbReference type="NCBI Taxonomy" id="2043161"/>
    <lineage>
        <taxon>Bacteria</taxon>
        <taxon>Pseudomonadati</taxon>
        <taxon>Acidobacteriota</taxon>
        <taxon>Terriglobia</taxon>
        <taxon>Terriglobales</taxon>
        <taxon>Acidobacteriaceae</taxon>
        <taxon>Candidatus Sulfuritelmatomonas</taxon>
    </lineage>
</organism>
<evidence type="ECO:0000259" key="2">
    <source>
        <dbReference type="Pfam" id="PF00144"/>
    </source>
</evidence>
<evidence type="ECO:0000313" key="4">
    <source>
        <dbReference type="Proteomes" id="UP000239735"/>
    </source>
</evidence>
<dbReference type="EMBL" id="OKRB01000078">
    <property type="protein sequence ID" value="SPE19281.1"/>
    <property type="molecule type" value="Genomic_DNA"/>
</dbReference>
<gene>
    <name evidence="3" type="ORF">SBA5_220127</name>
</gene>
<protein>
    <submittedName>
        <fullName evidence="3">Beta-lactamase</fullName>
    </submittedName>
</protein>
<name>A0A2N9L7S5_9BACT</name>
<dbReference type="PANTHER" id="PTHR43283:SF11">
    <property type="entry name" value="BETA-LACTAMASE-RELATED DOMAIN-CONTAINING PROTEIN"/>
    <property type="match status" value="1"/>
</dbReference>
<dbReference type="InterPro" id="IPR050789">
    <property type="entry name" value="Diverse_Enzym_Activities"/>
</dbReference>
<dbReference type="GO" id="GO:0016787">
    <property type="term" value="F:hydrolase activity"/>
    <property type="evidence" value="ECO:0007669"/>
    <property type="project" value="UniProtKB-KW"/>
</dbReference>
<evidence type="ECO:0000256" key="1">
    <source>
        <dbReference type="ARBA" id="ARBA00022801"/>
    </source>
</evidence>
<dbReference type="InterPro" id="IPR012338">
    <property type="entry name" value="Beta-lactam/transpept-like"/>
</dbReference>
<accession>A0A2N9L7S5</accession>
<feature type="domain" description="Beta-lactamase-related" evidence="2">
    <location>
        <begin position="27"/>
        <end position="353"/>
    </location>
</feature>